<dbReference type="Pfam" id="PF08241">
    <property type="entry name" value="Methyltransf_11"/>
    <property type="match status" value="1"/>
</dbReference>
<dbReference type="InterPro" id="IPR029063">
    <property type="entry name" value="SAM-dependent_MTases_sf"/>
</dbReference>
<dbReference type="NCBIfam" id="NF004452">
    <property type="entry name" value="PRK05785.1"/>
    <property type="match status" value="1"/>
</dbReference>
<organism evidence="2 3">
    <name type="scientific">Pyrobaculum calidifontis (strain DSM 21063 / JCM 11548 / VA1)</name>
    <dbReference type="NCBI Taxonomy" id="410359"/>
    <lineage>
        <taxon>Archaea</taxon>
        <taxon>Thermoproteota</taxon>
        <taxon>Thermoprotei</taxon>
        <taxon>Thermoproteales</taxon>
        <taxon>Thermoproteaceae</taxon>
        <taxon>Pyrobaculum</taxon>
    </lineage>
</organism>
<dbReference type="GO" id="GO:0032259">
    <property type="term" value="P:methylation"/>
    <property type="evidence" value="ECO:0007669"/>
    <property type="project" value="UniProtKB-KW"/>
</dbReference>
<sequence length="225" mass="25393">MGLGSSWRVVYESYKKIVKFYERANLLVTFGNVDRWRREAIGLFYQLDGKNPLRVLDAGAGPGNMARHIRGVKYVVALDATAEMLRANDVADDKVVGLFEYMPFRSRCFDVVLAGYSLHAAVDFEKAVAEFSRVAEYQVAVSIGKPDNIIARGLLYFYTRYILPRLACIVAPRGVCDEYGKIFVIVKSQMPNSLVKRTIEKYATSLVFKTRGLGGVYMYVAKSRR</sequence>
<dbReference type="RefSeq" id="WP_011850353.1">
    <property type="nucleotide sequence ID" value="NC_009073.1"/>
</dbReference>
<dbReference type="OrthoDB" id="30774at2157"/>
<protein>
    <submittedName>
        <fullName evidence="2">Methyltransferase type 11</fullName>
    </submittedName>
</protein>
<keyword evidence="2" id="KW-0808">Transferase</keyword>
<dbReference type="eggNOG" id="arCOG04348">
    <property type="taxonomic scope" value="Archaea"/>
</dbReference>
<dbReference type="KEGG" id="pcl:Pcal_1677"/>
<evidence type="ECO:0000313" key="3">
    <source>
        <dbReference type="Proteomes" id="UP000001431"/>
    </source>
</evidence>
<keyword evidence="3" id="KW-1185">Reference proteome</keyword>
<keyword evidence="2" id="KW-0489">Methyltransferase</keyword>
<dbReference type="Gene3D" id="3.40.50.150">
    <property type="entry name" value="Vaccinia Virus protein VP39"/>
    <property type="match status" value="1"/>
</dbReference>
<dbReference type="GeneID" id="4909533"/>
<feature type="domain" description="Methyltransferase type 11" evidence="1">
    <location>
        <begin position="56"/>
        <end position="135"/>
    </location>
</feature>
<name>A3MWS7_PYRCJ</name>
<dbReference type="AlphaFoldDB" id="A3MWS7"/>
<proteinExistence type="predicted"/>
<dbReference type="HOGENOM" id="CLU_037990_12_0_2"/>
<dbReference type="CDD" id="cd02440">
    <property type="entry name" value="AdoMet_MTases"/>
    <property type="match status" value="1"/>
</dbReference>
<dbReference type="STRING" id="410359.Pcal_1677"/>
<dbReference type="InterPro" id="IPR013216">
    <property type="entry name" value="Methyltransf_11"/>
</dbReference>
<gene>
    <name evidence="2" type="ordered locus">Pcal_1677</name>
</gene>
<evidence type="ECO:0000313" key="2">
    <source>
        <dbReference type="EMBL" id="ABO09094.1"/>
    </source>
</evidence>
<reference evidence="2" key="1">
    <citation type="submission" date="2007-02" db="EMBL/GenBank/DDBJ databases">
        <title>Complete sequence of Pyrobaculum calidifontis JCM 11548.</title>
        <authorList>
            <consortium name="US DOE Joint Genome Institute"/>
            <person name="Copeland A."/>
            <person name="Lucas S."/>
            <person name="Lapidus A."/>
            <person name="Barry K."/>
            <person name="Glavina del Rio T."/>
            <person name="Dalin E."/>
            <person name="Tice H."/>
            <person name="Pitluck S."/>
            <person name="Chain P."/>
            <person name="Malfatti S."/>
            <person name="Shin M."/>
            <person name="Vergez L."/>
            <person name="Schmutz J."/>
            <person name="Larimer F."/>
            <person name="Land M."/>
            <person name="Hauser L."/>
            <person name="Kyrpides N."/>
            <person name="Mikhailova N."/>
            <person name="Cozen A.E."/>
            <person name="Fitz-Gibbon S.T."/>
            <person name="House C.H."/>
            <person name="Saltikov C."/>
            <person name="Lowe T.M."/>
            <person name="Richardson P."/>
        </authorList>
    </citation>
    <scope>NUCLEOTIDE SEQUENCE [LARGE SCALE GENOMIC DNA]</scope>
    <source>
        <strain evidence="2">JCM 11548</strain>
    </source>
</reference>
<evidence type="ECO:0000259" key="1">
    <source>
        <dbReference type="Pfam" id="PF08241"/>
    </source>
</evidence>
<dbReference type="SUPFAM" id="SSF53335">
    <property type="entry name" value="S-adenosyl-L-methionine-dependent methyltransferases"/>
    <property type="match status" value="1"/>
</dbReference>
<dbReference type="Proteomes" id="UP000001431">
    <property type="component" value="Chromosome"/>
</dbReference>
<dbReference type="GO" id="GO:0008757">
    <property type="term" value="F:S-adenosylmethionine-dependent methyltransferase activity"/>
    <property type="evidence" value="ECO:0007669"/>
    <property type="project" value="InterPro"/>
</dbReference>
<accession>A3MWS7</accession>
<dbReference type="EMBL" id="CP000561">
    <property type="protein sequence ID" value="ABO09094.1"/>
    <property type="molecule type" value="Genomic_DNA"/>
</dbReference>